<dbReference type="EMBL" id="FOOK01000003">
    <property type="protein sequence ID" value="SFF70143.1"/>
    <property type="molecule type" value="Genomic_DNA"/>
</dbReference>
<organism evidence="2 3">
    <name type="scientific">Planifilum fulgidum</name>
    <dbReference type="NCBI Taxonomy" id="201973"/>
    <lineage>
        <taxon>Bacteria</taxon>
        <taxon>Bacillati</taxon>
        <taxon>Bacillota</taxon>
        <taxon>Bacilli</taxon>
        <taxon>Bacillales</taxon>
        <taxon>Thermoactinomycetaceae</taxon>
        <taxon>Planifilum</taxon>
    </lineage>
</organism>
<reference evidence="2 3" key="1">
    <citation type="submission" date="2016-10" db="EMBL/GenBank/DDBJ databases">
        <authorList>
            <person name="de Groot N.N."/>
        </authorList>
    </citation>
    <scope>NUCLEOTIDE SEQUENCE [LARGE SCALE GENOMIC DNA]</scope>
    <source>
        <strain evidence="2 3">DSM 44945</strain>
    </source>
</reference>
<sequence>MLYTLTKAIASALIILLVTWFGKKSPVLGGWIAALPLVSLLSAFWLSLEQPKSREIADFLTGVLWGLIPTAFLLLIIVICLRHHVSFHWSLLFGIGLWGVITWFFRVLQS</sequence>
<evidence type="ECO:0000313" key="2">
    <source>
        <dbReference type="EMBL" id="SFF70143.1"/>
    </source>
</evidence>
<keyword evidence="1" id="KW-0812">Transmembrane</keyword>
<accession>A0A1I2KUC5</accession>
<gene>
    <name evidence="2" type="ORF">SAMN04488025_10322</name>
</gene>
<dbReference type="OrthoDB" id="5397294at2"/>
<evidence type="ECO:0000313" key="3">
    <source>
        <dbReference type="Proteomes" id="UP000198661"/>
    </source>
</evidence>
<proteinExistence type="predicted"/>
<evidence type="ECO:0000256" key="1">
    <source>
        <dbReference type="SAM" id="Phobius"/>
    </source>
</evidence>
<dbReference type="RefSeq" id="WP_092035676.1">
    <property type="nucleotide sequence ID" value="NZ_FOOK01000003.1"/>
</dbReference>
<dbReference type="Proteomes" id="UP000198661">
    <property type="component" value="Unassembled WGS sequence"/>
</dbReference>
<dbReference type="STRING" id="201973.SAMN04488025_10322"/>
<name>A0A1I2KUC5_9BACL</name>
<feature type="transmembrane region" description="Helical" evidence="1">
    <location>
        <begin position="5"/>
        <end position="22"/>
    </location>
</feature>
<dbReference type="AlphaFoldDB" id="A0A1I2KUC5"/>
<keyword evidence="3" id="KW-1185">Reference proteome</keyword>
<keyword evidence="1" id="KW-1133">Transmembrane helix</keyword>
<keyword evidence="1" id="KW-0472">Membrane</keyword>
<feature type="transmembrane region" description="Helical" evidence="1">
    <location>
        <begin position="87"/>
        <end position="108"/>
    </location>
</feature>
<feature type="transmembrane region" description="Helical" evidence="1">
    <location>
        <begin position="28"/>
        <end position="47"/>
    </location>
</feature>
<protein>
    <recommendedName>
        <fullName evidence="4">DUF3147 family protein</fullName>
    </recommendedName>
</protein>
<feature type="transmembrane region" description="Helical" evidence="1">
    <location>
        <begin position="59"/>
        <end position="81"/>
    </location>
</feature>
<evidence type="ECO:0008006" key="4">
    <source>
        <dbReference type="Google" id="ProtNLM"/>
    </source>
</evidence>